<protein>
    <submittedName>
        <fullName evidence="4">Uncharacterized protein</fullName>
    </submittedName>
</protein>
<evidence type="ECO:0000256" key="3">
    <source>
        <dbReference type="ARBA" id="ARBA00023237"/>
    </source>
</evidence>
<dbReference type="InterPro" id="IPR036942">
    <property type="entry name" value="Beta-barrel_TonB_sf"/>
</dbReference>
<accession>A0A098Q5W2</accession>
<comment type="caution">
    <text evidence="4">The sequence shown here is derived from an EMBL/GenBank/DDBJ whole genome shotgun (WGS) entry which is preliminary data.</text>
</comment>
<organism evidence="4 5">
    <name type="scientific">Xanthomonas axonopodis pv. vasculorum</name>
    <dbReference type="NCBI Taxonomy" id="325777"/>
    <lineage>
        <taxon>Bacteria</taxon>
        <taxon>Pseudomonadati</taxon>
        <taxon>Pseudomonadota</taxon>
        <taxon>Gammaproteobacteria</taxon>
        <taxon>Lysobacterales</taxon>
        <taxon>Lysobacteraceae</taxon>
        <taxon>Xanthomonas</taxon>
    </lineage>
</organism>
<dbReference type="eggNOG" id="COG4771">
    <property type="taxonomic scope" value="Bacteria"/>
</dbReference>
<dbReference type="SUPFAM" id="SSF56935">
    <property type="entry name" value="Porins"/>
    <property type="match status" value="1"/>
</dbReference>
<dbReference type="HOGENOM" id="CLU_1618344_0_0_6"/>
<gene>
    <name evidence="4" type="ORF">GW15_0203165</name>
</gene>
<evidence type="ECO:0000313" key="4">
    <source>
        <dbReference type="EMBL" id="KGE53327.1"/>
    </source>
</evidence>
<keyword evidence="3" id="KW-0998">Cell outer membrane</keyword>
<evidence type="ECO:0000256" key="2">
    <source>
        <dbReference type="ARBA" id="ARBA00023136"/>
    </source>
</evidence>
<dbReference type="GO" id="GO:0009279">
    <property type="term" value="C:cell outer membrane"/>
    <property type="evidence" value="ECO:0007669"/>
    <property type="project" value="UniProtKB-SubCell"/>
</dbReference>
<dbReference type="Proteomes" id="UP000028012">
    <property type="component" value="Unassembled WGS sequence"/>
</dbReference>
<evidence type="ECO:0000256" key="1">
    <source>
        <dbReference type="ARBA" id="ARBA00004442"/>
    </source>
</evidence>
<dbReference type="AlphaFoldDB" id="A0A098Q5W2"/>
<dbReference type="InterPro" id="IPR011047">
    <property type="entry name" value="Quinoprotein_ADH-like_sf"/>
</dbReference>
<reference evidence="4 5" key="1">
    <citation type="submission" date="2014-09" db="EMBL/GenBank/DDBJ databases">
        <title>A draft genome sequence for Xanthomonas axonopodis pv. vasculorum NCPPB 900.</title>
        <authorList>
            <person name="Harrison J."/>
            <person name="Studholme D.J."/>
        </authorList>
    </citation>
    <scope>NUCLEOTIDE SEQUENCE [LARGE SCALE GENOMIC DNA]</scope>
    <source>
        <strain evidence="4 5">NCPPB 900</strain>
    </source>
</reference>
<keyword evidence="2" id="KW-0472">Membrane</keyword>
<comment type="subcellular location">
    <subcellularLocation>
        <location evidence="1">Cell outer membrane</location>
    </subcellularLocation>
</comment>
<dbReference type="SUPFAM" id="SSF50998">
    <property type="entry name" value="Quinoprotein alcohol dehydrogenase-like"/>
    <property type="match status" value="1"/>
</dbReference>
<sequence>MVDTDSEFTANASNADNWGGVGRDFALTRHSLLTEINRDNVKNLKMSWAGVRAVSGRIASGNEDGQVDNAEAGEPAPGRIGIGTAGYGLVDLHARWKLSERLSLFARVDNVFNRRYATYAAVAEDVFPDGELARPQDAPVEAGPARFLATGVPLQYLIGLRWNL</sequence>
<evidence type="ECO:0000313" key="5">
    <source>
        <dbReference type="Proteomes" id="UP000028012"/>
    </source>
</evidence>
<dbReference type="STRING" id="325777.GW15_0203165"/>
<dbReference type="EMBL" id="JPHD02000031">
    <property type="protein sequence ID" value="KGE53327.1"/>
    <property type="molecule type" value="Genomic_DNA"/>
</dbReference>
<name>A0A098Q5W2_9XANT</name>
<proteinExistence type="predicted"/>
<dbReference type="Gene3D" id="2.40.170.20">
    <property type="entry name" value="TonB-dependent receptor, beta-barrel domain"/>
    <property type="match status" value="1"/>
</dbReference>